<keyword evidence="3" id="KW-1185">Reference proteome</keyword>
<protein>
    <recommendedName>
        <fullName evidence="4">Secreted protein</fullName>
    </recommendedName>
</protein>
<comment type="caution">
    <text evidence="2">The sequence shown here is derived from an EMBL/GenBank/DDBJ whole genome shotgun (WGS) entry which is preliminary data.</text>
</comment>
<name>A0ABR2R8E1_9ROSI</name>
<keyword evidence="1" id="KW-0732">Signal</keyword>
<dbReference type="EMBL" id="JBBPBN010000024">
    <property type="protein sequence ID" value="KAK9009209.1"/>
    <property type="molecule type" value="Genomic_DNA"/>
</dbReference>
<feature type="chain" id="PRO_5046460121" description="Secreted protein" evidence="1">
    <location>
        <begin position="19"/>
        <end position="154"/>
    </location>
</feature>
<evidence type="ECO:0000313" key="3">
    <source>
        <dbReference type="Proteomes" id="UP001396334"/>
    </source>
</evidence>
<accession>A0ABR2R8E1</accession>
<evidence type="ECO:0000313" key="2">
    <source>
        <dbReference type="EMBL" id="KAK9009209.1"/>
    </source>
</evidence>
<organism evidence="2 3">
    <name type="scientific">Hibiscus sabdariffa</name>
    <name type="common">roselle</name>
    <dbReference type="NCBI Taxonomy" id="183260"/>
    <lineage>
        <taxon>Eukaryota</taxon>
        <taxon>Viridiplantae</taxon>
        <taxon>Streptophyta</taxon>
        <taxon>Embryophyta</taxon>
        <taxon>Tracheophyta</taxon>
        <taxon>Spermatophyta</taxon>
        <taxon>Magnoliopsida</taxon>
        <taxon>eudicotyledons</taxon>
        <taxon>Gunneridae</taxon>
        <taxon>Pentapetalae</taxon>
        <taxon>rosids</taxon>
        <taxon>malvids</taxon>
        <taxon>Malvales</taxon>
        <taxon>Malvaceae</taxon>
        <taxon>Malvoideae</taxon>
        <taxon>Hibiscus</taxon>
    </lineage>
</organism>
<dbReference type="Proteomes" id="UP001396334">
    <property type="component" value="Unassembled WGS sequence"/>
</dbReference>
<evidence type="ECO:0000256" key="1">
    <source>
        <dbReference type="SAM" id="SignalP"/>
    </source>
</evidence>
<sequence>MLSILLWVFLSFLRRIFSSSCNSSCDSIWFHCSKSIPFKDVVSASALSLWAVVFWAAVGDGSQWMESFAWLSFSFSFFGRRLWMAQGPGSQSLRAVWLPFIAVEFMVVRAPPFRGSSQFESAPFPTDSVLKGGRAAAASDGSSSGPILPFPLFL</sequence>
<proteinExistence type="predicted"/>
<gene>
    <name evidence="2" type="ORF">V6N11_035754</name>
</gene>
<reference evidence="2 3" key="1">
    <citation type="journal article" date="2024" name="G3 (Bethesda)">
        <title>Genome assembly of Hibiscus sabdariffa L. provides insights into metabolisms of medicinal natural products.</title>
        <authorList>
            <person name="Kim T."/>
        </authorList>
    </citation>
    <scope>NUCLEOTIDE SEQUENCE [LARGE SCALE GENOMIC DNA]</scope>
    <source>
        <strain evidence="2">TK-2024</strain>
        <tissue evidence="2">Old leaves</tissue>
    </source>
</reference>
<evidence type="ECO:0008006" key="4">
    <source>
        <dbReference type="Google" id="ProtNLM"/>
    </source>
</evidence>
<feature type="signal peptide" evidence="1">
    <location>
        <begin position="1"/>
        <end position="18"/>
    </location>
</feature>